<dbReference type="EMBL" id="QGLE01000006">
    <property type="protein sequence ID" value="PWR22495.1"/>
    <property type="molecule type" value="Genomic_DNA"/>
</dbReference>
<evidence type="ECO:0000313" key="2">
    <source>
        <dbReference type="EMBL" id="PWR22495.1"/>
    </source>
</evidence>
<organism evidence="2 3">
    <name type="scientific">Zavarzinia aquatilis</name>
    <dbReference type="NCBI Taxonomy" id="2211142"/>
    <lineage>
        <taxon>Bacteria</taxon>
        <taxon>Pseudomonadati</taxon>
        <taxon>Pseudomonadota</taxon>
        <taxon>Alphaproteobacteria</taxon>
        <taxon>Rhodospirillales</taxon>
        <taxon>Zavarziniaceae</taxon>
        <taxon>Zavarzinia</taxon>
    </lineage>
</organism>
<protein>
    <recommendedName>
        <fullName evidence="1">Transferrin-binding protein B C-lobe/N-lobe beta-barrel domain-containing protein</fullName>
    </recommendedName>
</protein>
<dbReference type="Pfam" id="PF01298">
    <property type="entry name" value="TbpB_B_D"/>
    <property type="match status" value="1"/>
</dbReference>
<dbReference type="InterPro" id="IPR001677">
    <property type="entry name" value="TbpB_B_D"/>
</dbReference>
<dbReference type="SUPFAM" id="SSF56925">
    <property type="entry name" value="OMPA-like"/>
    <property type="match status" value="1"/>
</dbReference>
<accession>A0A317EBB4</accession>
<gene>
    <name evidence="2" type="ORF">DKG74_11490</name>
</gene>
<evidence type="ECO:0000259" key="1">
    <source>
        <dbReference type="Pfam" id="PF01298"/>
    </source>
</evidence>
<keyword evidence="3" id="KW-1185">Reference proteome</keyword>
<sequence length="330" mass="32060">MAAGLVATACNGGGGDGLSGVVPPPPPPPTNSLSAFLPNDGTPVEPGIILSGAPGAEDGVGGARTTALNQAYHEASLAESGSAFTLTLNRRPPSAGPETIARFTGGFTDGTGALAGLAVARTADVSRGGTDFAPGAAILVDGGRTAGLDFMSFGYWAVINTDSDTIVTAAGGAIGAPAADLSAAAGLGSATYRGTTVGAMVDNTDAGNLRLINGDIVLSADFATNRLSATISDTRLADPDTGADLGAGPGFVFSNATIRDAGGAASPGFQGTNSDGTFTASMNGAPLLPAGGSFADLAGAFYGPALQEVGGGWYVVTPTEEISGSFGAAR</sequence>
<dbReference type="InterPro" id="IPR011250">
    <property type="entry name" value="OMP/PagP_B-barrel"/>
</dbReference>
<dbReference type="Gene3D" id="2.40.160.90">
    <property type="match status" value="1"/>
</dbReference>
<dbReference type="AlphaFoldDB" id="A0A317EBB4"/>
<reference evidence="2 3" key="1">
    <citation type="submission" date="2018-05" db="EMBL/GenBank/DDBJ databases">
        <title>Zavarzinia sp. HR-AS.</title>
        <authorList>
            <person name="Lee Y."/>
            <person name="Jeon C.O."/>
        </authorList>
    </citation>
    <scope>NUCLEOTIDE SEQUENCE [LARGE SCALE GENOMIC DNA]</scope>
    <source>
        <strain evidence="2 3">HR-AS</strain>
    </source>
</reference>
<name>A0A317EBB4_9PROT</name>
<evidence type="ECO:0000313" key="3">
    <source>
        <dbReference type="Proteomes" id="UP000245461"/>
    </source>
</evidence>
<comment type="caution">
    <text evidence="2">The sequence shown here is derived from an EMBL/GenBank/DDBJ whole genome shotgun (WGS) entry which is preliminary data.</text>
</comment>
<proteinExistence type="predicted"/>
<feature type="domain" description="Transferrin-binding protein B C-lobe/N-lobe beta-barrel" evidence="1">
    <location>
        <begin position="188"/>
        <end position="330"/>
    </location>
</feature>
<dbReference type="Proteomes" id="UP000245461">
    <property type="component" value="Unassembled WGS sequence"/>
</dbReference>